<dbReference type="AlphaFoldDB" id="A0A8T1U6I9"/>
<reference evidence="1" key="1">
    <citation type="submission" date="2021-01" db="EMBL/GenBank/DDBJ databases">
        <title>Phytophthora aleatoria, a newly-described species from Pinus radiata is distinct from Phytophthora cactorum isolates based on comparative genomics.</title>
        <authorList>
            <person name="Mcdougal R."/>
            <person name="Panda P."/>
            <person name="Williams N."/>
            <person name="Studholme D.J."/>
        </authorList>
    </citation>
    <scope>NUCLEOTIDE SEQUENCE</scope>
    <source>
        <strain evidence="1">NZFS 3830</strain>
    </source>
</reference>
<proteinExistence type="predicted"/>
<dbReference type="EMBL" id="JAENGZ010000617">
    <property type="protein sequence ID" value="KAG6956256.1"/>
    <property type="molecule type" value="Genomic_DNA"/>
</dbReference>
<organism evidence="1 2">
    <name type="scientific">Phytophthora cactorum</name>
    <dbReference type="NCBI Taxonomy" id="29920"/>
    <lineage>
        <taxon>Eukaryota</taxon>
        <taxon>Sar</taxon>
        <taxon>Stramenopiles</taxon>
        <taxon>Oomycota</taxon>
        <taxon>Peronosporomycetes</taxon>
        <taxon>Peronosporales</taxon>
        <taxon>Peronosporaceae</taxon>
        <taxon>Phytophthora</taxon>
    </lineage>
</organism>
<evidence type="ECO:0000313" key="1">
    <source>
        <dbReference type="EMBL" id="KAG6956256.1"/>
    </source>
</evidence>
<comment type="caution">
    <text evidence="1">The sequence shown here is derived from an EMBL/GenBank/DDBJ whole genome shotgun (WGS) entry which is preliminary data.</text>
</comment>
<evidence type="ECO:0000313" key="2">
    <source>
        <dbReference type="Proteomes" id="UP000688947"/>
    </source>
</evidence>
<sequence>MMKMSGRNYSNDLVLTWRLYLQVYLRSCKYFANLVLLPSFTQGLLERAATSDSHVFYLFLCNSKPASF</sequence>
<name>A0A8T1U6I9_9STRA</name>
<dbReference type="Proteomes" id="UP000688947">
    <property type="component" value="Unassembled WGS sequence"/>
</dbReference>
<accession>A0A8T1U6I9</accession>
<protein>
    <submittedName>
        <fullName evidence="1">Uncharacterized protein</fullName>
    </submittedName>
</protein>
<gene>
    <name evidence="1" type="ORF">JG687_00010715</name>
</gene>